<evidence type="ECO:0000313" key="2">
    <source>
        <dbReference type="Proteomes" id="UP001229486"/>
    </source>
</evidence>
<evidence type="ECO:0000313" key="1">
    <source>
        <dbReference type="EMBL" id="MDP9651293.1"/>
    </source>
</evidence>
<sequence>MATSKRRSVLWRLRLNCELQAPYFRLSKRSQAVTDTPSGKFVLVSDDDLVTGGSTVAQSRSCRLTDARYRPQLSSRHIACVER</sequence>
<dbReference type="Proteomes" id="UP001229486">
    <property type="component" value="Unassembled WGS sequence"/>
</dbReference>
<organism evidence="1 2">
    <name type="scientific">Paraburkholderia caledonica</name>
    <dbReference type="NCBI Taxonomy" id="134536"/>
    <lineage>
        <taxon>Bacteria</taxon>
        <taxon>Pseudomonadati</taxon>
        <taxon>Pseudomonadota</taxon>
        <taxon>Betaproteobacteria</taxon>
        <taxon>Burkholderiales</taxon>
        <taxon>Burkholderiaceae</taxon>
        <taxon>Paraburkholderia</taxon>
    </lineage>
</organism>
<dbReference type="EMBL" id="JAURTK010000018">
    <property type="protein sequence ID" value="MDP9651293.1"/>
    <property type="molecule type" value="Genomic_DNA"/>
</dbReference>
<gene>
    <name evidence="1" type="ORF">J2793_006768</name>
</gene>
<accession>A0AB73IMQ3</accession>
<name>A0AB73IMQ3_9BURK</name>
<protein>
    <submittedName>
        <fullName evidence="1">Uncharacterized protein</fullName>
    </submittedName>
</protein>
<reference evidence="1" key="1">
    <citation type="submission" date="2023-07" db="EMBL/GenBank/DDBJ databases">
        <title>Sorghum-associated microbial communities from plants grown in Nebraska, USA.</title>
        <authorList>
            <person name="Schachtman D."/>
        </authorList>
    </citation>
    <scope>NUCLEOTIDE SEQUENCE</scope>
    <source>
        <strain evidence="1">DS1061</strain>
    </source>
</reference>
<comment type="caution">
    <text evidence="1">The sequence shown here is derived from an EMBL/GenBank/DDBJ whole genome shotgun (WGS) entry which is preliminary data.</text>
</comment>
<proteinExistence type="predicted"/>
<dbReference type="AlphaFoldDB" id="A0AB73IMQ3"/>